<dbReference type="InterPro" id="IPR029058">
    <property type="entry name" value="AB_hydrolase_fold"/>
</dbReference>
<dbReference type="AlphaFoldDB" id="A0A9D4Z3G2"/>
<evidence type="ECO:0000313" key="2">
    <source>
        <dbReference type="EMBL" id="KAI5058957.1"/>
    </source>
</evidence>
<dbReference type="Pfam" id="PF00326">
    <property type="entry name" value="Peptidase_S9"/>
    <property type="match status" value="1"/>
</dbReference>
<organism evidence="2 3">
    <name type="scientific">Adiantum capillus-veneris</name>
    <name type="common">Maidenhair fern</name>
    <dbReference type="NCBI Taxonomy" id="13818"/>
    <lineage>
        <taxon>Eukaryota</taxon>
        <taxon>Viridiplantae</taxon>
        <taxon>Streptophyta</taxon>
        <taxon>Embryophyta</taxon>
        <taxon>Tracheophyta</taxon>
        <taxon>Polypodiopsida</taxon>
        <taxon>Polypodiidae</taxon>
        <taxon>Polypodiales</taxon>
        <taxon>Pteridineae</taxon>
        <taxon>Pteridaceae</taxon>
        <taxon>Vittarioideae</taxon>
        <taxon>Adiantum</taxon>
    </lineage>
</organism>
<sequence length="719" mass="80352">MVVHPTLLWHANAVAVSRLFSVVFKQRARRRASLSFASQARCCHCGFSTMSLVTSAKEEAKFGSWKSPLTADLVASSAKRLGNIAVDGHGSLILLEGRPTESGRGVLVQVVDGSSTGCKDITPSEFNVRTLVHEYGGGAFTIDGDIVIFSNYKDQRLYLQSLTSGDRPVPLTPDYGGNHVRYADGVVDRKLNRFITVREDHRIETREPINEIVAIQLYGDHTQEPEVLITGNDFYSFPRLSRDASKIAWIEWSHPNLPWDKSELWIGDVTTDGKILRKRCLAGNNGSIESPTEPKWSPQGDLFYVSDKQNGFWNLYYWDANKDISRPVFPMEAEFSRPAWVFGHSSYEIMQDNLILCSYRKKGKSYIGILDFPSCFFNSLQLPFTDIYDLLVKDNILYVEVASASHPISVAKVNLSSPVSKNLEYSIVWSSSSLNLSEYWDYLTTPEIIEFPTERPDQTAFANFYPPHNNDYCPPAGDKPPLLVRCHGGPTGETRTSLNLAIQFWTSRGWAVADVNYGGSTGYGREYRERLYGAWGVVDVDDCCSCAKFLVDSGKVDGEHLCIDGGSAGGYTTLAALVFKETFKAGCSFYGIGDLFVLVGDTHKFESHYIESLVGSDKKVIYDRSPINFLEKLSCPVILFQGLEDKVVPASQACLIYDSVKSKKLPVALIEYEGEQHGFRKAENIKYTLEQEMVFFARVLKSFTVADEITPVHVDNLDD</sequence>
<feature type="domain" description="Peptidase S9 prolyl oligopeptidase catalytic" evidence="1">
    <location>
        <begin position="498"/>
        <end position="701"/>
    </location>
</feature>
<dbReference type="GO" id="GO:0006508">
    <property type="term" value="P:proteolysis"/>
    <property type="evidence" value="ECO:0007669"/>
    <property type="project" value="InterPro"/>
</dbReference>
<keyword evidence="3" id="KW-1185">Reference proteome</keyword>
<proteinExistence type="predicted"/>
<dbReference type="Gene3D" id="3.40.50.1820">
    <property type="entry name" value="alpha/beta hydrolase"/>
    <property type="match status" value="1"/>
</dbReference>
<dbReference type="PANTHER" id="PTHR43056:SF5">
    <property type="entry name" value="PEPTIDASE S9 PROLYL OLIGOPEPTIDASE CATALYTIC DOMAIN-CONTAINING PROTEIN"/>
    <property type="match status" value="1"/>
</dbReference>
<dbReference type="Proteomes" id="UP000886520">
    <property type="component" value="Chromosome 25"/>
</dbReference>
<gene>
    <name evidence="2" type="ORF">GOP47_0025276</name>
</gene>
<dbReference type="EMBL" id="JABFUD020000025">
    <property type="protein sequence ID" value="KAI5058957.1"/>
    <property type="molecule type" value="Genomic_DNA"/>
</dbReference>
<dbReference type="SUPFAM" id="SSF53474">
    <property type="entry name" value="alpha/beta-Hydrolases"/>
    <property type="match status" value="1"/>
</dbReference>
<reference evidence="2" key="1">
    <citation type="submission" date="2021-01" db="EMBL/GenBank/DDBJ databases">
        <title>Adiantum capillus-veneris genome.</title>
        <authorList>
            <person name="Fang Y."/>
            <person name="Liao Q."/>
        </authorList>
    </citation>
    <scope>NUCLEOTIDE SEQUENCE</scope>
    <source>
        <strain evidence="2">H3</strain>
        <tissue evidence="2">Leaf</tissue>
    </source>
</reference>
<evidence type="ECO:0000313" key="3">
    <source>
        <dbReference type="Proteomes" id="UP000886520"/>
    </source>
</evidence>
<dbReference type="InterPro" id="IPR050585">
    <property type="entry name" value="Xaa-Pro_dipeptidyl-ppase/CocE"/>
</dbReference>
<protein>
    <recommendedName>
        <fullName evidence="1">Peptidase S9 prolyl oligopeptidase catalytic domain-containing protein</fullName>
    </recommendedName>
</protein>
<accession>A0A9D4Z3G2</accession>
<dbReference type="SUPFAM" id="SSF82171">
    <property type="entry name" value="DPP6 N-terminal domain-like"/>
    <property type="match status" value="1"/>
</dbReference>
<name>A0A9D4Z3G2_ADICA</name>
<evidence type="ECO:0000259" key="1">
    <source>
        <dbReference type="Pfam" id="PF00326"/>
    </source>
</evidence>
<dbReference type="InterPro" id="IPR001375">
    <property type="entry name" value="Peptidase_S9_cat"/>
</dbReference>
<dbReference type="Gene3D" id="2.120.10.30">
    <property type="entry name" value="TolB, C-terminal domain"/>
    <property type="match status" value="1"/>
</dbReference>
<comment type="caution">
    <text evidence="2">The sequence shown here is derived from an EMBL/GenBank/DDBJ whole genome shotgun (WGS) entry which is preliminary data.</text>
</comment>
<dbReference type="PANTHER" id="PTHR43056">
    <property type="entry name" value="PEPTIDASE S9 PROLYL OLIGOPEPTIDASE"/>
    <property type="match status" value="1"/>
</dbReference>
<dbReference type="OrthoDB" id="416344at2759"/>
<dbReference type="InterPro" id="IPR011042">
    <property type="entry name" value="6-blade_b-propeller_TolB-like"/>
</dbReference>
<dbReference type="GO" id="GO:0008236">
    <property type="term" value="F:serine-type peptidase activity"/>
    <property type="evidence" value="ECO:0007669"/>
    <property type="project" value="InterPro"/>
</dbReference>